<dbReference type="InterPro" id="IPR050194">
    <property type="entry name" value="Glycosyltransferase_grp1"/>
</dbReference>
<dbReference type="Pfam" id="PF13439">
    <property type="entry name" value="Glyco_transf_4"/>
    <property type="match status" value="1"/>
</dbReference>
<feature type="domain" description="Glycosyltransferase subfamily 4-like N-terminal" evidence="4">
    <location>
        <begin position="13"/>
        <end position="170"/>
    </location>
</feature>
<keyword evidence="2" id="KW-0808">Transferase</keyword>
<organism evidence="5 6">
    <name type="scientific">Pseudonocardia acidicola</name>
    <dbReference type="NCBI Taxonomy" id="2724939"/>
    <lineage>
        <taxon>Bacteria</taxon>
        <taxon>Bacillati</taxon>
        <taxon>Actinomycetota</taxon>
        <taxon>Actinomycetes</taxon>
        <taxon>Pseudonocardiales</taxon>
        <taxon>Pseudonocardiaceae</taxon>
        <taxon>Pseudonocardia</taxon>
    </lineage>
</organism>
<feature type="region of interest" description="Disordered" evidence="3">
    <location>
        <begin position="364"/>
        <end position="391"/>
    </location>
</feature>
<evidence type="ECO:0000259" key="4">
    <source>
        <dbReference type="Pfam" id="PF13439"/>
    </source>
</evidence>
<dbReference type="InterPro" id="IPR028098">
    <property type="entry name" value="Glyco_trans_4-like_N"/>
</dbReference>
<dbReference type="Proteomes" id="UP000820669">
    <property type="component" value="Unassembled WGS sequence"/>
</dbReference>
<name>A0ABX1SG65_9PSEU</name>
<dbReference type="PANTHER" id="PTHR45947">
    <property type="entry name" value="SULFOQUINOVOSYL TRANSFERASE SQD2"/>
    <property type="match status" value="1"/>
</dbReference>
<evidence type="ECO:0000313" key="5">
    <source>
        <dbReference type="EMBL" id="NMI00081.1"/>
    </source>
</evidence>
<proteinExistence type="predicted"/>
<dbReference type="PANTHER" id="PTHR45947:SF3">
    <property type="entry name" value="SULFOQUINOVOSYL TRANSFERASE SQD2"/>
    <property type="match status" value="1"/>
</dbReference>
<evidence type="ECO:0000256" key="3">
    <source>
        <dbReference type="SAM" id="MobiDB-lite"/>
    </source>
</evidence>
<gene>
    <name evidence="5" type="ORF">HF526_22610</name>
</gene>
<evidence type="ECO:0000313" key="6">
    <source>
        <dbReference type="Proteomes" id="UP000820669"/>
    </source>
</evidence>
<evidence type="ECO:0000256" key="1">
    <source>
        <dbReference type="ARBA" id="ARBA00022676"/>
    </source>
</evidence>
<evidence type="ECO:0000256" key="2">
    <source>
        <dbReference type="ARBA" id="ARBA00022679"/>
    </source>
</evidence>
<protein>
    <submittedName>
        <fullName evidence="5">Glycosyltransferase family 4 protein</fullName>
    </submittedName>
</protein>
<comment type="caution">
    <text evidence="5">The sequence shown here is derived from an EMBL/GenBank/DDBJ whole genome shotgun (WGS) entry which is preliminary data.</text>
</comment>
<dbReference type="SUPFAM" id="SSF53756">
    <property type="entry name" value="UDP-Glycosyltransferase/glycogen phosphorylase"/>
    <property type="match status" value="1"/>
</dbReference>
<accession>A0ABX1SG65</accession>
<dbReference type="EMBL" id="JAAXLA010000048">
    <property type="protein sequence ID" value="NMI00081.1"/>
    <property type="molecule type" value="Genomic_DNA"/>
</dbReference>
<dbReference type="Gene3D" id="3.40.50.2000">
    <property type="entry name" value="Glycogen Phosphorylase B"/>
    <property type="match status" value="2"/>
</dbReference>
<keyword evidence="6" id="KW-1185">Reference proteome</keyword>
<dbReference type="Pfam" id="PF13692">
    <property type="entry name" value="Glyco_trans_1_4"/>
    <property type="match status" value="1"/>
</dbReference>
<sequence length="391" mass="40967">MRVLHVAQPTDAGVHRYVLAAVADQLARGWSVTVACPPGGRLAGDLTGLGRPPVHWPAARSPGPATAGEALRLARIVRRHDPDVVHLHSAKAGLAGRLAIRGRRPTLFQPHGWSWLAATGPTARAAMAWERVAARWAASLVCVGPGEQAQGRAAGIRGRWAVVHNGVDLAHFAPAGEQERAAARASLGVAPDVPLAVCLGRVTRQKGQDVLLDAWPAVRERTPRAELLVVGDHDAGPEAGRRMSTAPGVRWRPAVTDVRPVYAAADVVVLPSRWEGLSLTALEALASGRSLVASDIPGLAEIVSPGTGALVPPDHAGALAAAVAARLDDPDRALAEGARSRERAAIFDERRTLDELATLTLSIPGRTASDRAPRTSGSAHRTATRRAGSSR</sequence>
<feature type="compositionally biased region" description="Polar residues" evidence="3">
    <location>
        <begin position="375"/>
        <end position="391"/>
    </location>
</feature>
<keyword evidence="1" id="KW-0328">Glycosyltransferase</keyword>
<reference evidence="5 6" key="1">
    <citation type="submission" date="2020-04" db="EMBL/GenBank/DDBJ databases">
        <authorList>
            <person name="Klaysubun C."/>
            <person name="Duangmal K."/>
            <person name="Lipun K."/>
        </authorList>
    </citation>
    <scope>NUCLEOTIDE SEQUENCE [LARGE SCALE GENOMIC DNA]</scope>
    <source>
        <strain evidence="5 6">K10HN5</strain>
    </source>
</reference>